<dbReference type="EMBL" id="JAVIJP010000032">
    <property type="protein sequence ID" value="KAL3633125.1"/>
    <property type="molecule type" value="Genomic_DNA"/>
</dbReference>
<comment type="caution">
    <text evidence="2">The sequence shown here is derived from an EMBL/GenBank/DDBJ whole genome shotgun (WGS) entry which is preliminary data.</text>
</comment>
<keyword evidence="3" id="KW-1185">Reference proteome</keyword>
<gene>
    <name evidence="2" type="ORF">CASFOL_026109</name>
</gene>
<evidence type="ECO:0000256" key="1">
    <source>
        <dbReference type="SAM" id="SignalP"/>
    </source>
</evidence>
<evidence type="ECO:0000313" key="2">
    <source>
        <dbReference type="EMBL" id="KAL3633125.1"/>
    </source>
</evidence>
<evidence type="ECO:0000313" key="3">
    <source>
        <dbReference type="Proteomes" id="UP001632038"/>
    </source>
</evidence>
<keyword evidence="1" id="KW-0732">Signal</keyword>
<feature type="chain" id="PRO_5044873928" evidence="1">
    <location>
        <begin position="25"/>
        <end position="87"/>
    </location>
</feature>
<proteinExistence type="predicted"/>
<sequence length="87" mass="9745">MKRKNVSNIVLLVLLALMPLTTLAGISEIGTSTFVCRGPEMPKAEADCSRECKKFPFYGSHGDCQWGWTWFWPSRIKTGKCVCFVGN</sequence>
<dbReference type="Proteomes" id="UP001632038">
    <property type="component" value="Unassembled WGS sequence"/>
</dbReference>
<name>A0ABD3CT19_9LAMI</name>
<protein>
    <submittedName>
        <fullName evidence="2">Uncharacterized protein</fullName>
    </submittedName>
</protein>
<feature type="signal peptide" evidence="1">
    <location>
        <begin position="1"/>
        <end position="24"/>
    </location>
</feature>
<dbReference type="AlphaFoldDB" id="A0ABD3CT19"/>
<organism evidence="2 3">
    <name type="scientific">Castilleja foliolosa</name>
    <dbReference type="NCBI Taxonomy" id="1961234"/>
    <lineage>
        <taxon>Eukaryota</taxon>
        <taxon>Viridiplantae</taxon>
        <taxon>Streptophyta</taxon>
        <taxon>Embryophyta</taxon>
        <taxon>Tracheophyta</taxon>
        <taxon>Spermatophyta</taxon>
        <taxon>Magnoliopsida</taxon>
        <taxon>eudicotyledons</taxon>
        <taxon>Gunneridae</taxon>
        <taxon>Pentapetalae</taxon>
        <taxon>asterids</taxon>
        <taxon>lamiids</taxon>
        <taxon>Lamiales</taxon>
        <taxon>Orobanchaceae</taxon>
        <taxon>Pedicularideae</taxon>
        <taxon>Castillejinae</taxon>
        <taxon>Castilleja</taxon>
    </lineage>
</organism>
<reference evidence="3" key="1">
    <citation type="journal article" date="2024" name="IScience">
        <title>Strigolactones Initiate the Formation of Haustorium-like Structures in Castilleja.</title>
        <authorList>
            <person name="Buerger M."/>
            <person name="Peterson D."/>
            <person name="Chory J."/>
        </authorList>
    </citation>
    <scope>NUCLEOTIDE SEQUENCE [LARGE SCALE GENOMIC DNA]</scope>
</reference>
<accession>A0ABD3CT19</accession>